<accession>A0A101UQS3</accession>
<dbReference type="Gene3D" id="3.20.20.300">
    <property type="entry name" value="Glycoside hydrolase, family 3, N-terminal domain"/>
    <property type="match status" value="1"/>
</dbReference>
<keyword evidence="2" id="KW-1185">Reference proteome</keyword>
<dbReference type="AlphaFoldDB" id="A0A101UQS3"/>
<dbReference type="InterPro" id="IPR036962">
    <property type="entry name" value="Glyco_hydro_3_N_sf"/>
</dbReference>
<reference evidence="1 2" key="1">
    <citation type="submission" date="2015-10" db="EMBL/GenBank/DDBJ databases">
        <title>Draft genome sequence of Streptomyces sp. RV15, isolated from a marine sponge.</title>
        <authorList>
            <person name="Ruckert C."/>
            <person name="Abdelmohsen U.R."/>
            <person name="Winkler A."/>
            <person name="Hentschel U."/>
            <person name="Kalinowski J."/>
            <person name="Kampfer P."/>
            <person name="Glaeser S."/>
        </authorList>
    </citation>
    <scope>NUCLEOTIDE SEQUENCE [LARGE SCALE GENOMIC DNA]</scope>
    <source>
        <strain evidence="1 2">RV15</strain>
    </source>
</reference>
<comment type="caution">
    <text evidence="1">The sequence shown here is derived from an EMBL/GenBank/DDBJ whole genome shotgun (WGS) entry which is preliminary data.</text>
</comment>
<dbReference type="EMBL" id="LMXB01000120">
    <property type="protein sequence ID" value="KUO15158.1"/>
    <property type="molecule type" value="Genomic_DNA"/>
</dbReference>
<dbReference type="GO" id="GO:0004553">
    <property type="term" value="F:hydrolase activity, hydrolyzing O-glycosyl compounds"/>
    <property type="evidence" value="ECO:0007669"/>
    <property type="project" value="InterPro"/>
</dbReference>
<organism evidence="1 2">
    <name type="scientific">Streptomyces dysideae</name>
    <dbReference type="NCBI Taxonomy" id="909626"/>
    <lineage>
        <taxon>Bacteria</taxon>
        <taxon>Bacillati</taxon>
        <taxon>Actinomycetota</taxon>
        <taxon>Actinomycetes</taxon>
        <taxon>Kitasatosporales</taxon>
        <taxon>Streptomycetaceae</taxon>
        <taxon>Streptomyces</taxon>
    </lineage>
</organism>
<protein>
    <submittedName>
        <fullName evidence="1">Uncharacterized protein</fullName>
    </submittedName>
</protein>
<evidence type="ECO:0000313" key="1">
    <source>
        <dbReference type="EMBL" id="KUO15158.1"/>
    </source>
</evidence>
<name>A0A101UQS3_9ACTN</name>
<proteinExistence type="predicted"/>
<sequence length="95" mass="10302">MHTGQEALHRVAWMGQATVFAQAVGLGATRNTDLVRWVGEAVSTETRAMRARDDWVGLKFRSPKTRSVDLFVGDGPVLVVLTLLPGTAEPHGFAD</sequence>
<dbReference type="STRING" id="909626.AQJ91_42870"/>
<evidence type="ECO:0000313" key="2">
    <source>
        <dbReference type="Proteomes" id="UP000053260"/>
    </source>
</evidence>
<dbReference type="GO" id="GO:0005975">
    <property type="term" value="P:carbohydrate metabolic process"/>
    <property type="evidence" value="ECO:0007669"/>
    <property type="project" value="InterPro"/>
</dbReference>
<gene>
    <name evidence="1" type="ORF">AQJ91_42870</name>
</gene>
<dbReference type="Proteomes" id="UP000053260">
    <property type="component" value="Unassembled WGS sequence"/>
</dbReference>